<name>L7V6K7_MYCL1</name>
<dbReference type="EMBL" id="CP003899">
    <property type="protein sequence ID" value="AGC61064.1"/>
    <property type="molecule type" value="Genomic_DNA"/>
</dbReference>
<dbReference type="AlphaFoldDB" id="L7V6K7"/>
<evidence type="ECO:0000259" key="1">
    <source>
        <dbReference type="Pfam" id="PF10006"/>
    </source>
</evidence>
<dbReference type="InterPro" id="IPR018720">
    <property type="entry name" value="DUF2249"/>
</dbReference>
<dbReference type="Gene3D" id="2.60.120.10">
    <property type="entry name" value="Jelly Rolls"/>
    <property type="match status" value="1"/>
</dbReference>
<dbReference type="KEGG" id="mli:MULP_01044"/>
<keyword evidence="3" id="KW-1185">Reference proteome</keyword>
<protein>
    <recommendedName>
        <fullName evidence="1">DUF2249 domain-containing protein</fullName>
    </recommendedName>
</protein>
<evidence type="ECO:0000313" key="3">
    <source>
        <dbReference type="Proteomes" id="UP000011157"/>
    </source>
</evidence>
<sequence>MVDNELDMRRLPKTDEHPIAFATYADLPVGGSFVLVSNHDPQCLHEEFEADYAGSYQWEYVQKGPTDWRIRISKLATSPLPTALTNTAEIGDRSVASAIVDRVTRKPDAREGNLDWKVISLAPGGETDTAAGTVADVLIHVISGSGRLTTEERTIELAPGALFWLPRQSRPLFTAGSAGLRYLTVNQKWEIRPP</sequence>
<dbReference type="InterPro" id="IPR011051">
    <property type="entry name" value="RmlC_Cupin_sf"/>
</dbReference>
<reference evidence="2 3" key="1">
    <citation type="journal article" date="2013" name="J. Bacteriol.">
        <title>Complete Genome Sequence of the Frog Pathogen Mycobacterium ulcerans Ecovar Liflandii.</title>
        <authorList>
            <person name="Tobias N.J."/>
            <person name="Doig K.D."/>
            <person name="Medema M.H."/>
            <person name="Chen H."/>
            <person name="Haring V."/>
            <person name="Moore R."/>
            <person name="Seemann T."/>
            <person name="Stinear T.P."/>
        </authorList>
    </citation>
    <scope>NUCLEOTIDE SEQUENCE [LARGE SCALE GENOMIC DNA]</scope>
    <source>
        <strain evidence="2 3">128FXT</strain>
    </source>
</reference>
<proteinExistence type="predicted"/>
<dbReference type="PATRIC" id="fig|459424.11.peg.1071"/>
<dbReference type="Proteomes" id="UP000011157">
    <property type="component" value="Chromosome"/>
</dbReference>
<gene>
    <name evidence="2" type="ordered locus">MULP_01044</name>
</gene>
<organism evidence="2 3">
    <name type="scientific">Mycobacterium liflandii (strain 128FXT)</name>
    <dbReference type="NCBI Taxonomy" id="459424"/>
    <lineage>
        <taxon>Bacteria</taxon>
        <taxon>Bacillati</taxon>
        <taxon>Actinomycetota</taxon>
        <taxon>Actinomycetes</taxon>
        <taxon>Mycobacteriales</taxon>
        <taxon>Mycobacteriaceae</taxon>
        <taxon>Mycobacterium</taxon>
        <taxon>Mycobacterium ulcerans group</taxon>
    </lineage>
</organism>
<feature type="domain" description="DUF2249" evidence="1">
    <location>
        <begin position="5"/>
        <end position="74"/>
    </location>
</feature>
<dbReference type="HOGENOM" id="CLU_1364958_0_0_11"/>
<dbReference type="RefSeq" id="WP_015354612.1">
    <property type="nucleotide sequence ID" value="NC_020133.1"/>
</dbReference>
<dbReference type="InterPro" id="IPR014710">
    <property type="entry name" value="RmlC-like_jellyroll"/>
</dbReference>
<dbReference type="Pfam" id="PF10006">
    <property type="entry name" value="DUF2249"/>
    <property type="match status" value="1"/>
</dbReference>
<evidence type="ECO:0000313" key="2">
    <source>
        <dbReference type="EMBL" id="AGC61064.1"/>
    </source>
</evidence>
<dbReference type="SUPFAM" id="SSF51182">
    <property type="entry name" value="RmlC-like cupins"/>
    <property type="match status" value="1"/>
</dbReference>
<accession>L7V6K7</accession>